<dbReference type="Pfam" id="PF15501">
    <property type="entry name" value="MDM1"/>
    <property type="match status" value="1"/>
</dbReference>
<proteinExistence type="inferred from homology"/>
<dbReference type="Proteomes" id="UP001186944">
    <property type="component" value="Unassembled WGS sequence"/>
</dbReference>
<feature type="region of interest" description="Disordered" evidence="10">
    <location>
        <begin position="246"/>
        <end position="294"/>
    </location>
</feature>
<evidence type="ECO:0000256" key="2">
    <source>
        <dbReference type="ARBA" id="ARBA00004123"/>
    </source>
</evidence>
<feature type="compositionally biased region" description="Basic residues" evidence="10">
    <location>
        <begin position="179"/>
        <end position="191"/>
    </location>
</feature>
<evidence type="ECO:0000313" key="11">
    <source>
        <dbReference type="EMBL" id="KAK3101847.1"/>
    </source>
</evidence>
<accession>A0AA88YI24</accession>
<feature type="region of interest" description="Disordered" evidence="10">
    <location>
        <begin position="162"/>
        <end position="191"/>
    </location>
</feature>
<feature type="region of interest" description="Disordered" evidence="10">
    <location>
        <begin position="127"/>
        <end position="146"/>
    </location>
</feature>
<evidence type="ECO:0000256" key="6">
    <source>
        <dbReference type="ARBA" id="ARBA00022701"/>
    </source>
</evidence>
<dbReference type="AlphaFoldDB" id="A0AA88YI24"/>
<feature type="compositionally biased region" description="Basic and acidic residues" evidence="10">
    <location>
        <begin position="634"/>
        <end position="647"/>
    </location>
</feature>
<sequence length="800" mass="91508">MGAFVFHKEEGMIENLEHKPPLGKNDHDVLSFNLKCTNQARPCQSEKPCFFKSDYDTINTKLSSFDWEQELCAGGIEDRWERFADIIQDTIKENIPVRKSSTHKFDTPWMDNPALEAIRRKRQMWKKYKYNRNPNSRHKYEEARDDANTKIRNAKYNYEKSIDEVDEPKPIQQSTSSHSAKKPKKEKKKHRVDLSMMLISIGLIHTKAKALNQLLNKQPKWLVYLQLNLGSSEYKTHYVPFQSIKSASFDPSPQQKAKAAGKGSEALGLTMEPQISRKKRTQGPPTTLSTDFNQYIETPSDDFALLGRNDKFSENVRYKAKSRSKSLPRDASPPKQQRLSKEGKENKAVPRLKSYEPPPVVDTTKFRQPALKETSTPLAPRKEKTEQAGIGKELKQTKTVMKSKDRPSRKQEYQDSRKSKDDNLNANKMEAVKKTTIKDKQIIENMNEFSQTNMDKGVAISAPEAPSEYALKYKAGVAPPRPRRKVSEYSKAFTWKDRVASSPLLAAEQIIYNSNPAVAPFKADFPKTSEYAAQFKGYKLVTPRDVRDDESAAVPVSKKRSKVRRSKSMGALRPDKAPPAGSNALITPDNKRQTVESELQGTDLAERAPPIKHGQMRRQKSEYDSNFQSPTKYNVERGAWRGADPPHLKQRVSTGESDDGKPMLSNWFAEVLELRRKAQEYKKRANGTHFSREHLVQLMAQQNEFWDQISTARSSASTLSALSLESGMEARRRKNMDLSDPGYERFARIVDKEAPPPVIVYMKNKERSKMDIPELPIKDLEQELEGKKEIEDQEQMRTPY</sequence>
<keyword evidence="5" id="KW-0963">Cytoplasm</keyword>
<dbReference type="EMBL" id="VSWD01000005">
    <property type="protein sequence ID" value="KAK3101847.1"/>
    <property type="molecule type" value="Genomic_DNA"/>
</dbReference>
<feature type="compositionally biased region" description="Polar residues" evidence="10">
    <location>
        <begin position="246"/>
        <end position="255"/>
    </location>
</feature>
<keyword evidence="8" id="KW-0539">Nucleus</keyword>
<keyword evidence="7" id="KW-0206">Cytoskeleton</keyword>
<evidence type="ECO:0000256" key="4">
    <source>
        <dbReference type="ARBA" id="ARBA00013508"/>
    </source>
</evidence>
<dbReference type="GO" id="GO:0008017">
    <property type="term" value="F:microtubule binding"/>
    <property type="evidence" value="ECO:0007669"/>
    <property type="project" value="InterPro"/>
</dbReference>
<evidence type="ECO:0000256" key="3">
    <source>
        <dbReference type="ARBA" id="ARBA00010494"/>
    </source>
</evidence>
<feature type="compositionally biased region" description="Basic and acidic residues" evidence="10">
    <location>
        <begin position="339"/>
        <end position="348"/>
    </location>
</feature>
<comment type="subcellular location">
    <subcellularLocation>
        <location evidence="1">Cytoplasm</location>
        <location evidence="1">Cytoskeleton</location>
        <location evidence="1">Microtubule organizing center</location>
        <location evidence="1">Centrosome</location>
        <location evidence="1">Centriole</location>
    </subcellularLocation>
    <subcellularLocation>
        <location evidence="2">Nucleus</location>
    </subcellularLocation>
</comment>
<protein>
    <recommendedName>
        <fullName evidence="4">Nuclear protein MDM1</fullName>
    </recommendedName>
</protein>
<dbReference type="GO" id="GO:0005874">
    <property type="term" value="C:microtubule"/>
    <property type="evidence" value="ECO:0007669"/>
    <property type="project" value="UniProtKB-KW"/>
</dbReference>
<gene>
    <name evidence="11" type="ORF">FSP39_006772</name>
</gene>
<evidence type="ECO:0000313" key="12">
    <source>
        <dbReference type="Proteomes" id="UP001186944"/>
    </source>
</evidence>
<evidence type="ECO:0000256" key="10">
    <source>
        <dbReference type="SAM" id="MobiDB-lite"/>
    </source>
</evidence>
<feature type="region of interest" description="Disordered" evidence="10">
    <location>
        <begin position="317"/>
        <end position="432"/>
    </location>
</feature>
<dbReference type="GO" id="GO:0005814">
    <property type="term" value="C:centriole"/>
    <property type="evidence" value="ECO:0007669"/>
    <property type="project" value="UniProtKB-SubCell"/>
</dbReference>
<evidence type="ECO:0000256" key="8">
    <source>
        <dbReference type="ARBA" id="ARBA00023242"/>
    </source>
</evidence>
<comment type="function">
    <text evidence="9">Microtubule-binding protein that negatively regulates centriole duplication. Binds to and stabilizes microtubules.</text>
</comment>
<evidence type="ECO:0000256" key="5">
    <source>
        <dbReference type="ARBA" id="ARBA00022490"/>
    </source>
</evidence>
<keyword evidence="12" id="KW-1185">Reference proteome</keyword>
<reference evidence="11" key="1">
    <citation type="submission" date="2019-08" db="EMBL/GenBank/DDBJ databases">
        <title>The improved chromosome-level genome for the pearl oyster Pinctada fucata martensii using PacBio sequencing and Hi-C.</title>
        <authorList>
            <person name="Zheng Z."/>
        </authorList>
    </citation>
    <scope>NUCLEOTIDE SEQUENCE</scope>
    <source>
        <strain evidence="11">ZZ-2019</strain>
        <tissue evidence="11">Adductor muscle</tissue>
    </source>
</reference>
<comment type="caution">
    <text evidence="11">The sequence shown here is derived from an EMBL/GenBank/DDBJ whole genome shotgun (WGS) entry which is preliminary data.</text>
</comment>
<organism evidence="11 12">
    <name type="scientific">Pinctada imbricata</name>
    <name type="common">Atlantic pearl-oyster</name>
    <name type="synonym">Pinctada martensii</name>
    <dbReference type="NCBI Taxonomy" id="66713"/>
    <lineage>
        <taxon>Eukaryota</taxon>
        <taxon>Metazoa</taxon>
        <taxon>Spiralia</taxon>
        <taxon>Lophotrochozoa</taxon>
        <taxon>Mollusca</taxon>
        <taxon>Bivalvia</taxon>
        <taxon>Autobranchia</taxon>
        <taxon>Pteriomorphia</taxon>
        <taxon>Pterioida</taxon>
        <taxon>Pterioidea</taxon>
        <taxon>Pteriidae</taxon>
        <taxon>Pinctada</taxon>
    </lineage>
</organism>
<dbReference type="PANTHER" id="PTHR32078:SF1">
    <property type="entry name" value="NUCLEAR PROTEIN MDM1"/>
    <property type="match status" value="1"/>
</dbReference>
<evidence type="ECO:0000256" key="1">
    <source>
        <dbReference type="ARBA" id="ARBA00004114"/>
    </source>
</evidence>
<evidence type="ECO:0000256" key="9">
    <source>
        <dbReference type="ARBA" id="ARBA00045771"/>
    </source>
</evidence>
<comment type="similarity">
    <text evidence="3">Belongs to the MDM1 family.</text>
</comment>
<feature type="compositionally biased region" description="Basic residues" evidence="10">
    <location>
        <begin position="557"/>
        <end position="567"/>
    </location>
</feature>
<evidence type="ECO:0000256" key="7">
    <source>
        <dbReference type="ARBA" id="ARBA00023212"/>
    </source>
</evidence>
<feature type="region of interest" description="Disordered" evidence="10">
    <location>
        <begin position="546"/>
        <end position="660"/>
    </location>
</feature>
<dbReference type="PANTHER" id="PTHR32078">
    <property type="entry name" value="NUCLEAR PROTEIN MDM1"/>
    <property type="match status" value="1"/>
</dbReference>
<keyword evidence="6" id="KW-0493">Microtubule</keyword>
<dbReference type="InterPro" id="IPR029136">
    <property type="entry name" value="MDM1"/>
</dbReference>
<dbReference type="GO" id="GO:0046600">
    <property type="term" value="P:negative regulation of centriole replication"/>
    <property type="evidence" value="ECO:0007669"/>
    <property type="project" value="InterPro"/>
</dbReference>
<feature type="compositionally biased region" description="Basic and acidic residues" evidence="10">
    <location>
        <begin position="380"/>
        <end position="423"/>
    </location>
</feature>
<dbReference type="GO" id="GO:0005634">
    <property type="term" value="C:nucleus"/>
    <property type="evidence" value="ECO:0007669"/>
    <property type="project" value="UniProtKB-SubCell"/>
</dbReference>
<name>A0AA88YI24_PINIB</name>
<feature type="compositionally biased region" description="Polar residues" evidence="10">
    <location>
        <begin position="283"/>
        <end position="294"/>
    </location>
</feature>